<reference evidence="7 8" key="1">
    <citation type="journal article" date="2010" name="ChemBioChem">
        <title>Cloning and characterization of the biosynthetic gene cluster of 16-membered macrolide antibiotic FD-891: involvement of a dual functional cytochrome P450 monooxygenase catalyzing epoxidation and hydroxylation.</title>
        <authorList>
            <person name="Kudo F."/>
            <person name="Motegi A."/>
            <person name="Mizoue K."/>
            <person name="Eguchi T."/>
        </authorList>
    </citation>
    <scope>NUCLEOTIDE SEQUENCE [LARGE SCALE GENOMIC DNA]</scope>
    <source>
        <strain evidence="7 8">A-8890</strain>
    </source>
</reference>
<sequence length="641" mass="69182">MTSLYAPDAFIKDKVEALAQQLGLDLPHQEQWNFIQSLESLDLQAAPGSGKTSLIGLKLALLGQAWASPTRGICVLSHTNTAKDEITHRLTVTPAGRRLLQYPHFIGTIQAFTNTFLALPALRSRGIEVQTVDDQAYADEALRLLERHPRFRKLNTALGHRTNGPALVAEARYVCDAGDLVATGPDGTPPFKASSDSGQQFAALKEALTERGIFRYHDMFALAEHHLFQHPQLALAAAHRFPFVLLDEMQDTSDLQQRLLDKVFGPPGAVVQRVGDVNQRIFADAPDAAQPSSFPLPQAAQLPVSRRFGSKIAALASDLTVHRSQRIDGAGHDGTVALLLFDDDTVAEVVPAFERMAAATVPRQLLLDNPPRVLGARLTRGSAKAFPQSLSCYVPGFTTTPVQTTGSLITTTRAAQAQRQSGDNHAAITLLWNAIRAVARLASSGVLPPLRRLDRDPATAGGRARLLLHDLLTSPLDSHVEWAVLTARLLRLLPDLTQSPLKGVARLADPLAHIPYVAQPVAVVEAPADADQGVVASVAGSIQSAKGETHAATLILECLERSGKKYDVHEVLGLLSRQQDASKALVTIQRAAQLVFVGATRPTHLLAFAAHRTRAEPYVEAITARGWSVHDIHARNAIPTV</sequence>
<dbReference type="PANTHER" id="PTHR11070:SF2">
    <property type="entry name" value="ATP-DEPENDENT DNA HELICASE SRS2"/>
    <property type="match status" value="1"/>
</dbReference>
<name>A0ABN5VTY2_9ACTN</name>
<feature type="binding site" evidence="5">
    <location>
        <begin position="45"/>
        <end position="52"/>
    </location>
    <ligand>
        <name>ATP</name>
        <dbReference type="ChEBI" id="CHEBI:30616"/>
    </ligand>
</feature>
<dbReference type="Pfam" id="PF00580">
    <property type="entry name" value="UvrD-helicase"/>
    <property type="match status" value="1"/>
</dbReference>
<dbReference type="InterPro" id="IPR000212">
    <property type="entry name" value="DNA_helicase_UvrD/REP"/>
</dbReference>
<dbReference type="SUPFAM" id="SSF52540">
    <property type="entry name" value="P-loop containing nucleoside triphosphate hydrolases"/>
    <property type="match status" value="1"/>
</dbReference>
<dbReference type="InterPro" id="IPR027417">
    <property type="entry name" value="P-loop_NTPase"/>
</dbReference>
<keyword evidence="8" id="KW-1185">Reference proteome</keyword>
<proteinExistence type="predicted"/>
<feature type="domain" description="UvrD-like helicase ATP-binding" evidence="6">
    <location>
        <begin position="24"/>
        <end position="325"/>
    </location>
</feature>
<dbReference type="InterPro" id="IPR014016">
    <property type="entry name" value="UvrD-like_ATP-bd"/>
</dbReference>
<dbReference type="Proteomes" id="UP001321542">
    <property type="component" value="Chromosome"/>
</dbReference>
<evidence type="ECO:0000256" key="1">
    <source>
        <dbReference type="ARBA" id="ARBA00022741"/>
    </source>
</evidence>
<accession>A0ABN5VTY2</accession>
<evidence type="ECO:0000256" key="4">
    <source>
        <dbReference type="ARBA" id="ARBA00022840"/>
    </source>
</evidence>
<evidence type="ECO:0000259" key="6">
    <source>
        <dbReference type="PROSITE" id="PS51198"/>
    </source>
</evidence>
<evidence type="ECO:0000256" key="3">
    <source>
        <dbReference type="ARBA" id="ARBA00022806"/>
    </source>
</evidence>
<keyword evidence="4 5" id="KW-0067">ATP-binding</keyword>
<evidence type="ECO:0000313" key="8">
    <source>
        <dbReference type="Proteomes" id="UP001321542"/>
    </source>
</evidence>
<dbReference type="Gene3D" id="3.40.50.300">
    <property type="entry name" value="P-loop containing nucleotide triphosphate hydrolases"/>
    <property type="match status" value="1"/>
</dbReference>
<keyword evidence="2 5" id="KW-0378">Hydrolase</keyword>
<protein>
    <recommendedName>
        <fullName evidence="6">UvrD-like helicase ATP-binding domain-containing protein</fullName>
    </recommendedName>
</protein>
<dbReference type="RefSeq" id="WP_286257204.1">
    <property type="nucleotide sequence ID" value="NZ_AP018448.1"/>
</dbReference>
<reference evidence="7 8" key="2">
    <citation type="journal article" date="2023" name="ChemBioChem">
        <title>Acyltransferase Domain Exchange between Two Independent Type I Polyketide Synthases in the Same Producer Strain of Macrolide Antibiotics.</title>
        <authorList>
            <person name="Kudo F."/>
            <person name="Kishikawa K."/>
            <person name="Tsuboi K."/>
            <person name="Kido T."/>
            <person name="Usui T."/>
            <person name="Hashimoto J."/>
            <person name="Shin-Ya K."/>
            <person name="Miyanaga A."/>
            <person name="Eguchi T."/>
        </authorList>
    </citation>
    <scope>NUCLEOTIDE SEQUENCE [LARGE SCALE GENOMIC DNA]</scope>
    <source>
        <strain evidence="7 8">A-8890</strain>
    </source>
</reference>
<evidence type="ECO:0000256" key="2">
    <source>
        <dbReference type="ARBA" id="ARBA00022801"/>
    </source>
</evidence>
<evidence type="ECO:0000313" key="7">
    <source>
        <dbReference type="EMBL" id="BBC36926.1"/>
    </source>
</evidence>
<keyword evidence="1 5" id="KW-0547">Nucleotide-binding</keyword>
<gene>
    <name evidence="7" type="ORF">SGFS_082200</name>
</gene>
<evidence type="ECO:0000256" key="5">
    <source>
        <dbReference type="PROSITE-ProRule" id="PRU00560"/>
    </source>
</evidence>
<dbReference type="PROSITE" id="PS51198">
    <property type="entry name" value="UVRD_HELICASE_ATP_BIND"/>
    <property type="match status" value="1"/>
</dbReference>
<organism evidence="7 8">
    <name type="scientific">Streptomyces graminofaciens</name>
    <dbReference type="NCBI Taxonomy" id="68212"/>
    <lineage>
        <taxon>Bacteria</taxon>
        <taxon>Bacillati</taxon>
        <taxon>Actinomycetota</taxon>
        <taxon>Actinomycetes</taxon>
        <taxon>Kitasatosporales</taxon>
        <taxon>Streptomycetaceae</taxon>
        <taxon>Streptomyces</taxon>
    </lineage>
</organism>
<keyword evidence="3 5" id="KW-0347">Helicase</keyword>
<dbReference type="PANTHER" id="PTHR11070">
    <property type="entry name" value="UVRD / RECB / PCRA DNA HELICASE FAMILY MEMBER"/>
    <property type="match status" value="1"/>
</dbReference>
<dbReference type="EMBL" id="AP018448">
    <property type="protein sequence ID" value="BBC36926.1"/>
    <property type="molecule type" value="Genomic_DNA"/>
</dbReference>